<proteinExistence type="predicted"/>
<evidence type="ECO:0000313" key="2">
    <source>
        <dbReference type="Proteomes" id="UP000615446"/>
    </source>
</evidence>
<sequence>MDKTYSWDDRMEEFLSILCHTVKAEDSKIRPVQNIFLSLPLLSALTILFFLKHENNDDDDIFVQIKDRAKDIISKEIIEIEFNNWIRNFQPIKKLLLEYLVTRENDIRAIHIANLVEKCNSFFEEILKSEKIIHLIPFTITFAIIHFTVLRESLKLRTSSFGINEFKKIISHYYNLNSTSLFKFQSDGEVGEVKDIIGSKTVNYFAKTSNYQIFVRVVFDLIKLRMFNEAVADFMKIFLYIFSLANFIHDHEPSYNISWPLSISSFWVGPYGIDTFPDGSHKFDDNSHLLYNMSDNESGVITKIKLRSGDIIDHIQVFYEDGRVGKKIGDGGGTEHIISDLDKSSKYIVAVNLKFGIGLLGKIEFIFNDGNTSGSFGRINKTTGSIQIGPFGKCNKFRLSGIIGGGAKRGSREYAAHIAFRFQHVDSL</sequence>
<evidence type="ECO:0008006" key="3">
    <source>
        <dbReference type="Google" id="ProtNLM"/>
    </source>
</evidence>
<dbReference type="InterPro" id="IPR036404">
    <property type="entry name" value="Jacalin-like_lectin_dom_sf"/>
</dbReference>
<reference evidence="1" key="1">
    <citation type="submission" date="2019-10" db="EMBL/GenBank/DDBJ databases">
        <title>Conservation and host-specific expression of non-tandemly repeated heterogenous ribosome RNA gene in arbuscular mycorrhizal fungi.</title>
        <authorList>
            <person name="Maeda T."/>
            <person name="Kobayashi Y."/>
            <person name="Nakagawa T."/>
            <person name="Ezawa T."/>
            <person name="Yamaguchi K."/>
            <person name="Bino T."/>
            <person name="Nishimoto Y."/>
            <person name="Shigenobu S."/>
            <person name="Kawaguchi M."/>
        </authorList>
    </citation>
    <scope>NUCLEOTIDE SEQUENCE</scope>
    <source>
        <strain evidence="1">HR1</strain>
    </source>
</reference>
<protein>
    <recommendedName>
        <fullName evidence="3">Jacalin-type lectin domain-containing protein</fullName>
    </recommendedName>
</protein>
<name>A0A8H3L3S1_9GLOM</name>
<dbReference type="Proteomes" id="UP000615446">
    <property type="component" value="Unassembled WGS sequence"/>
</dbReference>
<organism evidence="1 2">
    <name type="scientific">Rhizophagus clarus</name>
    <dbReference type="NCBI Taxonomy" id="94130"/>
    <lineage>
        <taxon>Eukaryota</taxon>
        <taxon>Fungi</taxon>
        <taxon>Fungi incertae sedis</taxon>
        <taxon>Mucoromycota</taxon>
        <taxon>Glomeromycotina</taxon>
        <taxon>Glomeromycetes</taxon>
        <taxon>Glomerales</taxon>
        <taxon>Glomeraceae</taxon>
        <taxon>Rhizophagus</taxon>
    </lineage>
</organism>
<dbReference type="Gene3D" id="2.100.10.30">
    <property type="entry name" value="Jacalin-like lectin domain"/>
    <property type="match status" value="1"/>
</dbReference>
<dbReference type="GO" id="GO:0090729">
    <property type="term" value="F:toxin activity"/>
    <property type="evidence" value="ECO:0007669"/>
    <property type="project" value="InterPro"/>
</dbReference>
<gene>
    <name evidence="1" type="ORF">RCL2_000614800</name>
</gene>
<dbReference type="SUPFAM" id="SSF56849">
    <property type="entry name" value="delta-Endotoxin (insectocide), N-terminal domain"/>
    <property type="match status" value="1"/>
</dbReference>
<dbReference type="EMBL" id="BLAL01000040">
    <property type="protein sequence ID" value="GES78838.1"/>
    <property type="molecule type" value="Genomic_DNA"/>
</dbReference>
<evidence type="ECO:0000313" key="1">
    <source>
        <dbReference type="EMBL" id="GES78838.1"/>
    </source>
</evidence>
<dbReference type="InterPro" id="IPR036716">
    <property type="entry name" value="Pest_crys_N_sf"/>
</dbReference>
<dbReference type="SUPFAM" id="SSF51101">
    <property type="entry name" value="Mannose-binding lectins"/>
    <property type="match status" value="1"/>
</dbReference>
<dbReference type="AlphaFoldDB" id="A0A8H3L3S1"/>
<accession>A0A8H3L3S1</accession>
<comment type="caution">
    <text evidence="1">The sequence shown here is derived from an EMBL/GenBank/DDBJ whole genome shotgun (WGS) entry which is preliminary data.</text>
</comment>
<dbReference type="OrthoDB" id="2338724at2759"/>
<dbReference type="Gene3D" id="1.20.190.10">
    <property type="entry name" value="Pesticidal crystal protein, N-terminal domain"/>
    <property type="match status" value="1"/>
</dbReference>